<accession>X0TQJ4</accession>
<dbReference type="EMBL" id="BARS01010161">
    <property type="protein sequence ID" value="GAF90422.1"/>
    <property type="molecule type" value="Genomic_DNA"/>
</dbReference>
<protein>
    <submittedName>
        <fullName evidence="1">Uncharacterized protein</fullName>
    </submittedName>
</protein>
<name>X0TQJ4_9ZZZZ</name>
<sequence length="94" mass="10495">LHHQPHQRMKAHIERFNIGKTHLFLLAKGSLLNLAAGAGPHGIDLFDHYTAVMLLGIAWMFDGIPDNILPGLQLYPAHLEREIAELSIKTHSKS</sequence>
<proteinExistence type="predicted"/>
<feature type="non-terminal residue" evidence="1">
    <location>
        <position position="1"/>
    </location>
</feature>
<reference evidence="1" key="1">
    <citation type="journal article" date="2014" name="Front. Microbiol.">
        <title>High frequency of phylogenetically diverse reductive dehalogenase-homologous genes in deep subseafloor sedimentary metagenomes.</title>
        <authorList>
            <person name="Kawai M."/>
            <person name="Futagami T."/>
            <person name="Toyoda A."/>
            <person name="Takaki Y."/>
            <person name="Nishi S."/>
            <person name="Hori S."/>
            <person name="Arai W."/>
            <person name="Tsubouchi T."/>
            <person name="Morono Y."/>
            <person name="Uchiyama I."/>
            <person name="Ito T."/>
            <person name="Fujiyama A."/>
            <person name="Inagaki F."/>
            <person name="Takami H."/>
        </authorList>
    </citation>
    <scope>NUCLEOTIDE SEQUENCE</scope>
    <source>
        <strain evidence="1">Expedition CK06-06</strain>
    </source>
</reference>
<organism evidence="1">
    <name type="scientific">marine sediment metagenome</name>
    <dbReference type="NCBI Taxonomy" id="412755"/>
    <lineage>
        <taxon>unclassified sequences</taxon>
        <taxon>metagenomes</taxon>
        <taxon>ecological metagenomes</taxon>
    </lineage>
</organism>
<dbReference type="AlphaFoldDB" id="X0TQJ4"/>
<evidence type="ECO:0000313" key="1">
    <source>
        <dbReference type="EMBL" id="GAF90422.1"/>
    </source>
</evidence>
<comment type="caution">
    <text evidence="1">The sequence shown here is derived from an EMBL/GenBank/DDBJ whole genome shotgun (WGS) entry which is preliminary data.</text>
</comment>
<gene>
    <name evidence="1" type="ORF">S01H1_18910</name>
</gene>